<dbReference type="Pfam" id="PF01507">
    <property type="entry name" value="PAPS_reduct"/>
    <property type="match status" value="1"/>
</dbReference>
<dbReference type="InterPro" id="IPR050128">
    <property type="entry name" value="Sulfate_adenylyltrnsfr_sub2"/>
</dbReference>
<dbReference type="PIRSF" id="PIRSF002936">
    <property type="entry name" value="CysDAde_trans"/>
    <property type="match status" value="1"/>
</dbReference>
<dbReference type="NCBIfam" id="TIGR02039">
    <property type="entry name" value="CysD"/>
    <property type="match status" value="1"/>
</dbReference>
<evidence type="ECO:0000313" key="10">
    <source>
        <dbReference type="EMBL" id="NGM22808.1"/>
    </source>
</evidence>
<evidence type="ECO:0000256" key="7">
    <source>
        <dbReference type="HAMAP-Rule" id="MF_00064"/>
    </source>
</evidence>
<feature type="domain" description="Phosphoadenosine phosphosulphate reductase" evidence="9">
    <location>
        <begin position="44"/>
        <end position="271"/>
    </location>
</feature>
<protein>
    <recommendedName>
        <fullName evidence="7">Sulfate adenylyltransferase subunit 2</fullName>
        <ecNumber evidence="7">2.7.7.4</ecNumber>
    </recommendedName>
    <alternativeName>
        <fullName evidence="7">ATP-sulfurylase small subunit</fullName>
    </alternativeName>
    <alternativeName>
        <fullName evidence="7">Sulfate adenylate transferase</fullName>
        <shortName evidence="7">SAT</shortName>
    </alternativeName>
</protein>
<comment type="similarity">
    <text evidence="1 7">Belongs to the PAPS reductase family. CysD subfamily.</text>
</comment>
<dbReference type="NCBIfam" id="NF009214">
    <property type="entry name" value="PRK12563.1"/>
    <property type="match status" value="1"/>
</dbReference>
<dbReference type="AlphaFoldDB" id="A0A6M1LQW9"/>
<dbReference type="InterPro" id="IPR002500">
    <property type="entry name" value="PAPS_reduct_dom"/>
</dbReference>
<evidence type="ECO:0000256" key="8">
    <source>
        <dbReference type="SAM" id="MobiDB-lite"/>
    </source>
</evidence>
<organism evidence="10 11">
    <name type="scientific">Falsiroseomonas algicola</name>
    <dbReference type="NCBI Taxonomy" id="2716930"/>
    <lineage>
        <taxon>Bacteria</taxon>
        <taxon>Pseudomonadati</taxon>
        <taxon>Pseudomonadota</taxon>
        <taxon>Alphaproteobacteria</taxon>
        <taxon>Acetobacterales</taxon>
        <taxon>Roseomonadaceae</taxon>
        <taxon>Falsiroseomonas</taxon>
    </lineage>
</organism>
<keyword evidence="2 7" id="KW-0808">Transferase</keyword>
<keyword evidence="3 7" id="KW-0548">Nucleotidyltransferase</keyword>
<evidence type="ECO:0000256" key="1">
    <source>
        <dbReference type="ARBA" id="ARBA00008885"/>
    </source>
</evidence>
<keyword evidence="5 7" id="KW-0067">ATP-binding</keyword>
<evidence type="ECO:0000256" key="4">
    <source>
        <dbReference type="ARBA" id="ARBA00022741"/>
    </source>
</evidence>
<accession>A0A6M1LQW9</accession>
<keyword evidence="4 7" id="KW-0547">Nucleotide-binding</keyword>
<name>A0A6M1LQW9_9PROT</name>
<comment type="function">
    <text evidence="7">With CysN forms the ATP sulfurylase (ATPS) that catalyzes the adenylation of sulfate producing adenosine 5'-phosphosulfate (APS) and diphosphate, the first enzymatic step in sulfur assimilation pathway. APS synthesis involves the formation of a high-energy phosphoric-sulfuric acid anhydride bond driven by GTP hydrolysis by CysN coupled to ATP hydrolysis by CysD.</text>
</comment>
<reference evidence="10 11" key="1">
    <citation type="submission" date="2020-02" db="EMBL/GenBank/DDBJ databases">
        <authorList>
            <person name="Kim H.M."/>
            <person name="Jeon C.O."/>
        </authorList>
    </citation>
    <scope>NUCLEOTIDE SEQUENCE [LARGE SCALE GENOMIC DNA]</scope>
    <source>
        <strain evidence="10 11">PeD5</strain>
    </source>
</reference>
<dbReference type="PANTHER" id="PTHR43196:SF1">
    <property type="entry name" value="SULFATE ADENYLYLTRANSFERASE SUBUNIT 2"/>
    <property type="match status" value="1"/>
</dbReference>
<dbReference type="GO" id="GO:0070814">
    <property type="term" value="P:hydrogen sulfide biosynthetic process"/>
    <property type="evidence" value="ECO:0007669"/>
    <property type="project" value="UniProtKB-UniRule"/>
</dbReference>
<dbReference type="InterPro" id="IPR011784">
    <property type="entry name" value="SO4_adenylTrfase_ssu"/>
</dbReference>
<dbReference type="GO" id="GO:0005524">
    <property type="term" value="F:ATP binding"/>
    <property type="evidence" value="ECO:0007669"/>
    <property type="project" value="UniProtKB-KW"/>
</dbReference>
<gene>
    <name evidence="7 10" type="primary">cysD</name>
    <name evidence="10" type="ORF">G3576_22535</name>
</gene>
<comment type="subunit">
    <text evidence="7">Heterodimer composed of CysD, the smaller subunit, and CysN.</text>
</comment>
<evidence type="ECO:0000256" key="3">
    <source>
        <dbReference type="ARBA" id="ARBA00022695"/>
    </source>
</evidence>
<evidence type="ECO:0000259" key="9">
    <source>
        <dbReference type="Pfam" id="PF01507"/>
    </source>
</evidence>
<keyword evidence="11" id="KW-1185">Reference proteome</keyword>
<comment type="catalytic activity">
    <reaction evidence="6 7">
        <text>sulfate + ATP + H(+) = adenosine 5'-phosphosulfate + diphosphate</text>
        <dbReference type="Rhea" id="RHEA:18133"/>
        <dbReference type="ChEBI" id="CHEBI:15378"/>
        <dbReference type="ChEBI" id="CHEBI:16189"/>
        <dbReference type="ChEBI" id="CHEBI:30616"/>
        <dbReference type="ChEBI" id="CHEBI:33019"/>
        <dbReference type="ChEBI" id="CHEBI:58243"/>
        <dbReference type="EC" id="2.7.7.4"/>
    </reaction>
</comment>
<dbReference type="GO" id="GO:0004781">
    <property type="term" value="F:sulfate adenylyltransferase (ATP) activity"/>
    <property type="evidence" value="ECO:0007669"/>
    <property type="project" value="UniProtKB-UniRule"/>
</dbReference>
<dbReference type="HAMAP" id="MF_00064">
    <property type="entry name" value="Sulf_adenylyltr_sub2"/>
    <property type="match status" value="1"/>
</dbReference>
<dbReference type="Proteomes" id="UP000475385">
    <property type="component" value="Unassembled WGS sequence"/>
</dbReference>
<dbReference type="GO" id="GO:0000103">
    <property type="term" value="P:sulfate assimilation"/>
    <property type="evidence" value="ECO:0007669"/>
    <property type="project" value="UniProtKB-UniRule"/>
</dbReference>
<dbReference type="InterPro" id="IPR014729">
    <property type="entry name" value="Rossmann-like_a/b/a_fold"/>
</dbReference>
<comment type="pathway">
    <text evidence="7">Sulfur metabolism; hydrogen sulfide biosynthesis; sulfite from sulfate: step 1/3.</text>
</comment>
<evidence type="ECO:0000313" key="11">
    <source>
        <dbReference type="Proteomes" id="UP000475385"/>
    </source>
</evidence>
<reference evidence="10 11" key="2">
    <citation type="submission" date="2020-03" db="EMBL/GenBank/DDBJ databases">
        <title>Roseomonas stagni sp. nov., isolated from pond water in Japan.</title>
        <authorList>
            <person name="Furuhata K."/>
            <person name="Miyamoto H."/>
            <person name="Goto K."/>
        </authorList>
    </citation>
    <scope>NUCLEOTIDE SEQUENCE [LARGE SCALE GENOMIC DNA]</scope>
    <source>
        <strain evidence="10 11">PeD5</strain>
    </source>
</reference>
<dbReference type="Gene3D" id="3.40.50.620">
    <property type="entry name" value="HUPs"/>
    <property type="match status" value="1"/>
</dbReference>
<dbReference type="NCBIfam" id="NF003587">
    <property type="entry name" value="PRK05253.1"/>
    <property type="match status" value="1"/>
</dbReference>
<evidence type="ECO:0000256" key="2">
    <source>
        <dbReference type="ARBA" id="ARBA00022679"/>
    </source>
</evidence>
<dbReference type="UniPathway" id="UPA00140">
    <property type="reaction ID" value="UER00204"/>
</dbReference>
<comment type="caution">
    <text evidence="10">The sequence shown here is derived from an EMBL/GenBank/DDBJ whole genome shotgun (WGS) entry which is preliminary data.</text>
</comment>
<dbReference type="EC" id="2.7.7.4" evidence="7"/>
<dbReference type="PANTHER" id="PTHR43196">
    <property type="entry name" value="SULFATE ADENYLYLTRANSFERASE SUBUNIT 2"/>
    <property type="match status" value="1"/>
</dbReference>
<dbReference type="FunFam" id="3.40.50.620:FF:000002">
    <property type="entry name" value="Sulfate adenylyltransferase subunit 2"/>
    <property type="match status" value="1"/>
</dbReference>
<dbReference type="SUPFAM" id="SSF52402">
    <property type="entry name" value="Adenine nucleotide alpha hydrolases-like"/>
    <property type="match status" value="1"/>
</dbReference>
<dbReference type="EMBL" id="JAAIKB010000011">
    <property type="protein sequence ID" value="NGM22808.1"/>
    <property type="molecule type" value="Genomic_DNA"/>
</dbReference>
<evidence type="ECO:0000256" key="5">
    <source>
        <dbReference type="ARBA" id="ARBA00022840"/>
    </source>
</evidence>
<evidence type="ECO:0000256" key="6">
    <source>
        <dbReference type="ARBA" id="ARBA00049370"/>
    </source>
</evidence>
<sequence>MRWGPDAPEPRLMTQRPSRLSPHLRRLEAEGIAIIRETAASFRNPVLLYSIGKDSSVVLHMAMKAFAPGKPPFPLLHIATGWDFRAMLEFRDRRVAELGLDCIVHTNPDGLARGIGPLTHGSQLHMNVMGTEALKQALDQHGFDAALGGARRDEEKARAKERVFSHRTAGHVWEPRNQRPELWGLYNTRLNAGEGMRVFPLSNWTEFDVWDYIAAESIPVVPLYFAAERPMVRRSGALIMRDDDRMPLEPGESVEMMWVRFRTMGDWPLTGAHESRAETIEQVLEEIRDSRKSEREGRLIDSDQEASMERKKREGYF</sequence>
<proteinExistence type="inferred from homology"/>
<feature type="region of interest" description="Disordered" evidence="8">
    <location>
        <begin position="288"/>
        <end position="317"/>
    </location>
</feature>